<feature type="transmembrane region" description="Helical" evidence="2">
    <location>
        <begin position="178"/>
        <end position="206"/>
    </location>
</feature>
<dbReference type="KEGG" id="chm:B842_00675"/>
<dbReference type="PANTHER" id="PTHR36844">
    <property type="entry name" value="PROTEASE PRSW"/>
    <property type="match status" value="1"/>
</dbReference>
<dbReference type="Pfam" id="PF13367">
    <property type="entry name" value="PrsW-protease"/>
    <property type="match status" value="1"/>
</dbReference>
<evidence type="ECO:0008006" key="5">
    <source>
        <dbReference type="Google" id="ProtNLM"/>
    </source>
</evidence>
<feature type="region of interest" description="Disordered" evidence="1">
    <location>
        <begin position="296"/>
        <end position="322"/>
    </location>
</feature>
<feature type="compositionally biased region" description="Pro residues" evidence="1">
    <location>
        <begin position="302"/>
        <end position="313"/>
    </location>
</feature>
<proteinExistence type="predicted"/>
<sequence length="322" mass="34883">MSRLFRITLILLTVLGTPVFLYFFIGMNLFFSPVGAVLGIVFGVVYVLLVVWLLSRSPMWPEASGAGRKWVLASLLWGGGVSFTLVMLGGMPILTLMERLSLVMVSASFGGAYPEEIAKLLGVGVLLFTFRALNRPWHGFVTGALIGLGFEVTENDMYGGFGAMLDPNNDLDGTLSMWGLRVIAGPGLHIIFSALAGWGLGLAVFTAGKSRAWRIRQAGGWLFVAFALHFAWNLLWPTERAQIISYLVVALVMYPLFIWVWLRAHRAAREDVSYAFTPGPVTSLEGLRALETLPAARSAPSTTPPALPAPEQPAPSATATDP</sequence>
<evidence type="ECO:0000256" key="1">
    <source>
        <dbReference type="SAM" id="MobiDB-lite"/>
    </source>
</evidence>
<protein>
    <recommendedName>
        <fullName evidence="5">Protease PrsW</fullName>
    </recommendedName>
</protein>
<dbReference type="AlphaFoldDB" id="A0A0B5D044"/>
<evidence type="ECO:0000313" key="3">
    <source>
        <dbReference type="EMBL" id="AJE31991.1"/>
    </source>
</evidence>
<feature type="transmembrane region" description="Helical" evidence="2">
    <location>
        <begin position="31"/>
        <end position="54"/>
    </location>
</feature>
<dbReference type="PANTHER" id="PTHR36844:SF1">
    <property type="entry name" value="PROTEASE PRSW"/>
    <property type="match status" value="1"/>
</dbReference>
<reference evidence="3 4" key="1">
    <citation type="submission" date="2013-04" db="EMBL/GenBank/DDBJ databases">
        <title>Complete genome sequence of Corynebacterium humireducens DSM 45392(T), isolated from a wastewater-fed microbial fuel cell.</title>
        <authorList>
            <person name="Ruckert C."/>
            <person name="Albersmeier A."/>
            <person name="Kalinowski J."/>
        </authorList>
    </citation>
    <scope>NUCLEOTIDE SEQUENCE [LARGE SCALE GENOMIC DNA]</scope>
    <source>
        <strain evidence="4">MFC-5</strain>
    </source>
</reference>
<dbReference type="GO" id="GO:0008233">
    <property type="term" value="F:peptidase activity"/>
    <property type="evidence" value="ECO:0007669"/>
    <property type="project" value="InterPro"/>
</dbReference>
<name>A0A0B5D044_9CORY</name>
<feature type="transmembrane region" description="Helical" evidence="2">
    <location>
        <begin position="7"/>
        <end position="25"/>
    </location>
</feature>
<organism evidence="3 4">
    <name type="scientific">Corynebacterium humireducens NBRC 106098 = DSM 45392</name>
    <dbReference type="NCBI Taxonomy" id="1223515"/>
    <lineage>
        <taxon>Bacteria</taxon>
        <taxon>Bacillati</taxon>
        <taxon>Actinomycetota</taxon>
        <taxon>Actinomycetes</taxon>
        <taxon>Mycobacteriales</taxon>
        <taxon>Corynebacteriaceae</taxon>
        <taxon>Corynebacterium</taxon>
    </lineage>
</organism>
<dbReference type="Proteomes" id="UP000031524">
    <property type="component" value="Chromosome"/>
</dbReference>
<keyword evidence="2" id="KW-1133">Transmembrane helix</keyword>
<accession>A0A0B5D044</accession>
<evidence type="ECO:0000313" key="4">
    <source>
        <dbReference type="Proteomes" id="UP000031524"/>
    </source>
</evidence>
<keyword evidence="2" id="KW-0472">Membrane</keyword>
<dbReference type="HOGENOM" id="CLU_062185_0_0_11"/>
<dbReference type="EMBL" id="CP005286">
    <property type="protein sequence ID" value="AJE31991.1"/>
    <property type="molecule type" value="Genomic_DNA"/>
</dbReference>
<dbReference type="InterPro" id="IPR026898">
    <property type="entry name" value="PrsW"/>
</dbReference>
<feature type="transmembrane region" description="Helical" evidence="2">
    <location>
        <begin position="75"/>
        <end position="97"/>
    </location>
</feature>
<feature type="transmembrane region" description="Helical" evidence="2">
    <location>
        <begin position="218"/>
        <end position="237"/>
    </location>
</feature>
<dbReference type="STRING" id="1223515.B842_00675"/>
<keyword evidence="2" id="KW-0812">Transmembrane</keyword>
<gene>
    <name evidence="3" type="ORF">B842_00675</name>
</gene>
<feature type="transmembrane region" description="Helical" evidence="2">
    <location>
        <begin position="243"/>
        <end position="262"/>
    </location>
</feature>
<keyword evidence="4" id="KW-1185">Reference proteome</keyword>
<evidence type="ECO:0000256" key="2">
    <source>
        <dbReference type="SAM" id="Phobius"/>
    </source>
</evidence>